<dbReference type="OrthoDB" id="9804126at2"/>
<dbReference type="RefSeq" id="WP_068513618.1">
    <property type="nucleotide sequence ID" value="NZ_AP014945.1"/>
</dbReference>
<dbReference type="InterPro" id="IPR013221">
    <property type="entry name" value="Mur_ligase_cen"/>
</dbReference>
<name>A0A0U4W252_9BACT</name>
<keyword evidence="5 14" id="KW-0436">Ligase</keyword>
<feature type="binding site" evidence="14">
    <location>
        <begin position="113"/>
        <end position="119"/>
    </location>
    <ligand>
        <name>ATP</name>
        <dbReference type="ChEBI" id="CHEBI:30616"/>
    </ligand>
</feature>
<dbReference type="GO" id="GO:0005737">
    <property type="term" value="C:cytoplasm"/>
    <property type="evidence" value="ECO:0007669"/>
    <property type="project" value="UniProtKB-SubCell"/>
</dbReference>
<comment type="function">
    <text evidence="14">Cell wall formation.</text>
</comment>
<dbReference type="KEGG" id="cthi:THC_0787"/>
<evidence type="ECO:0000256" key="7">
    <source>
        <dbReference type="ARBA" id="ARBA00022741"/>
    </source>
</evidence>
<dbReference type="InterPro" id="IPR050061">
    <property type="entry name" value="MurCDEF_pg_biosynth"/>
</dbReference>
<keyword evidence="19" id="KW-1185">Reference proteome</keyword>
<evidence type="ECO:0000259" key="17">
    <source>
        <dbReference type="Pfam" id="PF08245"/>
    </source>
</evidence>
<dbReference type="SUPFAM" id="SSF51984">
    <property type="entry name" value="MurCD N-terminal domain"/>
    <property type="match status" value="1"/>
</dbReference>
<dbReference type="InterPro" id="IPR036565">
    <property type="entry name" value="Mur-like_cat_sf"/>
</dbReference>
<comment type="subcellular location">
    <subcellularLocation>
        <location evidence="1 14">Cytoplasm</location>
    </subcellularLocation>
</comment>
<evidence type="ECO:0000256" key="2">
    <source>
        <dbReference type="ARBA" id="ARBA00004752"/>
    </source>
</evidence>
<dbReference type="Pfam" id="PF08245">
    <property type="entry name" value="Mur_ligase_M"/>
    <property type="match status" value="1"/>
</dbReference>
<evidence type="ECO:0000256" key="9">
    <source>
        <dbReference type="ARBA" id="ARBA00022960"/>
    </source>
</evidence>
<dbReference type="InterPro" id="IPR004101">
    <property type="entry name" value="Mur_ligase_C"/>
</dbReference>
<dbReference type="SUPFAM" id="SSF53244">
    <property type="entry name" value="MurD-like peptide ligases, peptide-binding domain"/>
    <property type="match status" value="1"/>
</dbReference>
<evidence type="ECO:0000259" key="15">
    <source>
        <dbReference type="Pfam" id="PF01225"/>
    </source>
</evidence>
<keyword evidence="12 14" id="KW-0961">Cell wall biogenesis/degradation</keyword>
<comment type="catalytic activity">
    <reaction evidence="13 14">
        <text>UDP-N-acetyl-alpha-D-muramate + L-alanine + ATP = UDP-N-acetyl-alpha-D-muramoyl-L-alanine + ADP + phosphate + H(+)</text>
        <dbReference type="Rhea" id="RHEA:23372"/>
        <dbReference type="ChEBI" id="CHEBI:15378"/>
        <dbReference type="ChEBI" id="CHEBI:30616"/>
        <dbReference type="ChEBI" id="CHEBI:43474"/>
        <dbReference type="ChEBI" id="CHEBI:57972"/>
        <dbReference type="ChEBI" id="CHEBI:70757"/>
        <dbReference type="ChEBI" id="CHEBI:83898"/>
        <dbReference type="ChEBI" id="CHEBI:456216"/>
        <dbReference type="EC" id="6.3.2.8"/>
    </reaction>
</comment>
<evidence type="ECO:0000256" key="8">
    <source>
        <dbReference type="ARBA" id="ARBA00022840"/>
    </source>
</evidence>
<sequence length="463" mass="51233">MLDKKRKIHFIGIGGVGMSGLALILNRLGHEVSGCDLVKSKYVKSLEEAGIQVFLGHASSHLEDVEIVVYSSAISKENQELKFAKERGKIVLPRAKMLSEIMQAYPKTIVVAGSHGKTTTTSMVAHLLLKLKLNPTVIVGGVINNVESNSLLGESEFLIAEADESDGSFLFYSPFIEVITNIDQEHLDFYADFNAVKKAFANFIMRCHPEGKVILCKDDPGVKEVTEELSGPFLFYGFSDGSDLQGKILEESAFPLIEVSFKGKKLGRFRLRVPGKHNAQNALGALAVALVLDLPISKALKALEGFSGVRRRLEYKGTFQGALLIDDYAHHPREISATLSAIRSLYPHKKILLLFQPHRYTRTKALWEDFLLALKEPEILLLTEIYPASEEPIPGISGEAFYQAVKEVRGVRPTFFEKDLKDARELLEKLASSELIIMSMGAGNIYHLLEELSEKGLEGYAVA</sequence>
<dbReference type="SUPFAM" id="SSF53623">
    <property type="entry name" value="MurD-like peptide ligases, catalytic domain"/>
    <property type="match status" value="1"/>
</dbReference>
<dbReference type="PATRIC" id="fig|1653476.3.peg.817"/>
<dbReference type="Gene3D" id="3.90.190.20">
    <property type="entry name" value="Mur ligase, C-terminal domain"/>
    <property type="match status" value="1"/>
</dbReference>
<dbReference type="GO" id="GO:0009252">
    <property type="term" value="P:peptidoglycan biosynthetic process"/>
    <property type="evidence" value="ECO:0007669"/>
    <property type="project" value="UniProtKB-UniRule"/>
</dbReference>
<keyword evidence="4 14" id="KW-0963">Cytoplasm</keyword>
<keyword evidence="7 14" id="KW-0547">Nucleotide-binding</keyword>
<evidence type="ECO:0000313" key="18">
    <source>
        <dbReference type="EMBL" id="BAU23178.1"/>
    </source>
</evidence>
<keyword evidence="8 14" id="KW-0067">ATP-binding</keyword>
<dbReference type="GO" id="GO:0008360">
    <property type="term" value="P:regulation of cell shape"/>
    <property type="evidence" value="ECO:0007669"/>
    <property type="project" value="UniProtKB-KW"/>
</dbReference>
<evidence type="ECO:0000256" key="11">
    <source>
        <dbReference type="ARBA" id="ARBA00023306"/>
    </source>
</evidence>
<evidence type="ECO:0000256" key="13">
    <source>
        <dbReference type="ARBA" id="ARBA00047833"/>
    </source>
</evidence>
<dbReference type="HAMAP" id="MF_00046">
    <property type="entry name" value="MurC"/>
    <property type="match status" value="1"/>
</dbReference>
<dbReference type="AlphaFoldDB" id="A0A0U4W252"/>
<dbReference type="Pfam" id="PF01225">
    <property type="entry name" value="Mur_ligase"/>
    <property type="match status" value="1"/>
</dbReference>
<keyword evidence="9 14" id="KW-0133">Cell shape</keyword>
<evidence type="ECO:0000256" key="5">
    <source>
        <dbReference type="ARBA" id="ARBA00022598"/>
    </source>
</evidence>
<feature type="domain" description="Mur ligase C-terminal" evidence="16">
    <location>
        <begin position="311"/>
        <end position="443"/>
    </location>
</feature>
<dbReference type="PANTHER" id="PTHR43445">
    <property type="entry name" value="UDP-N-ACETYLMURAMATE--L-ALANINE LIGASE-RELATED"/>
    <property type="match status" value="1"/>
</dbReference>
<reference evidence="19" key="2">
    <citation type="journal article" date="2016" name="Int. J. Syst. Evol. Microbiol.">
        <title>Caldimicrobium thiodismutans sp. nov., a sulfur-disproportionating bacterium isolated from a hot spring.</title>
        <authorList>
            <person name="Kojima H."/>
            <person name="Umezawa K."/>
            <person name="Fukui M."/>
        </authorList>
    </citation>
    <scope>NUCLEOTIDE SEQUENCE [LARGE SCALE GENOMIC DNA]</scope>
    <source>
        <strain evidence="19">TF1</strain>
    </source>
</reference>
<dbReference type="STRING" id="1653476.THC_0787"/>
<dbReference type="GO" id="GO:0005524">
    <property type="term" value="F:ATP binding"/>
    <property type="evidence" value="ECO:0007669"/>
    <property type="project" value="UniProtKB-UniRule"/>
</dbReference>
<feature type="domain" description="Mur ligase central" evidence="17">
    <location>
        <begin position="111"/>
        <end position="289"/>
    </location>
</feature>
<dbReference type="EC" id="6.3.2.8" evidence="3 14"/>
<dbReference type="Pfam" id="PF02875">
    <property type="entry name" value="Mur_ligase_C"/>
    <property type="match status" value="1"/>
</dbReference>
<evidence type="ECO:0000259" key="16">
    <source>
        <dbReference type="Pfam" id="PF02875"/>
    </source>
</evidence>
<dbReference type="Gene3D" id="3.40.1190.10">
    <property type="entry name" value="Mur-like, catalytic domain"/>
    <property type="match status" value="1"/>
</dbReference>
<comment type="pathway">
    <text evidence="2 14">Cell wall biogenesis; peptidoglycan biosynthesis.</text>
</comment>
<dbReference type="GO" id="GO:0051301">
    <property type="term" value="P:cell division"/>
    <property type="evidence" value="ECO:0007669"/>
    <property type="project" value="UniProtKB-KW"/>
</dbReference>
<dbReference type="InterPro" id="IPR000713">
    <property type="entry name" value="Mur_ligase_N"/>
</dbReference>
<dbReference type="UniPathway" id="UPA00219"/>
<dbReference type="GO" id="GO:0008763">
    <property type="term" value="F:UDP-N-acetylmuramate-L-alanine ligase activity"/>
    <property type="evidence" value="ECO:0007669"/>
    <property type="project" value="UniProtKB-UniRule"/>
</dbReference>
<accession>A0A0U4W252</accession>
<evidence type="ECO:0000256" key="1">
    <source>
        <dbReference type="ARBA" id="ARBA00004496"/>
    </source>
</evidence>
<reference evidence="18 19" key="1">
    <citation type="journal article" date="2016" name="Int. J. Syst. Evol. Microbiol.">
        <title>Caldimicrobium thiodismutans sp. nov., a sulfur-disproportionating bacterium isolated from a hot spring, and emended description of the genus Caldimicrobium.</title>
        <authorList>
            <person name="Kojima H."/>
            <person name="Umezawa K."/>
            <person name="Fukui M."/>
        </authorList>
    </citation>
    <scope>NUCLEOTIDE SEQUENCE [LARGE SCALE GENOMIC DNA]</scope>
    <source>
        <strain evidence="18 19">TF1</strain>
    </source>
</reference>
<dbReference type="Gene3D" id="3.40.50.720">
    <property type="entry name" value="NAD(P)-binding Rossmann-like Domain"/>
    <property type="match status" value="1"/>
</dbReference>
<evidence type="ECO:0000256" key="3">
    <source>
        <dbReference type="ARBA" id="ARBA00012211"/>
    </source>
</evidence>
<dbReference type="PANTHER" id="PTHR43445:SF3">
    <property type="entry name" value="UDP-N-ACETYLMURAMATE--L-ALANINE LIGASE"/>
    <property type="match status" value="1"/>
</dbReference>
<evidence type="ECO:0000256" key="14">
    <source>
        <dbReference type="HAMAP-Rule" id="MF_00046"/>
    </source>
</evidence>
<dbReference type="InterPro" id="IPR005758">
    <property type="entry name" value="UDP-N-AcMur_Ala_ligase_MurC"/>
</dbReference>
<proteinExistence type="inferred from homology"/>
<dbReference type="EMBL" id="AP014945">
    <property type="protein sequence ID" value="BAU23178.1"/>
    <property type="molecule type" value="Genomic_DNA"/>
</dbReference>
<organism evidence="18 19">
    <name type="scientific">Caldimicrobium thiodismutans</name>
    <dbReference type="NCBI Taxonomy" id="1653476"/>
    <lineage>
        <taxon>Bacteria</taxon>
        <taxon>Pseudomonadati</taxon>
        <taxon>Thermodesulfobacteriota</taxon>
        <taxon>Thermodesulfobacteria</taxon>
        <taxon>Thermodesulfobacteriales</taxon>
        <taxon>Thermodesulfobacteriaceae</taxon>
        <taxon>Caldimicrobium</taxon>
    </lineage>
</organism>
<evidence type="ECO:0000256" key="12">
    <source>
        <dbReference type="ARBA" id="ARBA00023316"/>
    </source>
</evidence>
<dbReference type="GO" id="GO:0071555">
    <property type="term" value="P:cell wall organization"/>
    <property type="evidence" value="ECO:0007669"/>
    <property type="project" value="UniProtKB-KW"/>
</dbReference>
<evidence type="ECO:0000256" key="4">
    <source>
        <dbReference type="ARBA" id="ARBA00022490"/>
    </source>
</evidence>
<dbReference type="InterPro" id="IPR036615">
    <property type="entry name" value="Mur_ligase_C_dom_sf"/>
</dbReference>
<dbReference type="Proteomes" id="UP000068196">
    <property type="component" value="Chromosome"/>
</dbReference>
<evidence type="ECO:0000313" key="19">
    <source>
        <dbReference type="Proteomes" id="UP000068196"/>
    </source>
</evidence>
<protein>
    <recommendedName>
        <fullName evidence="3 14">UDP-N-acetylmuramate--L-alanine ligase</fullName>
        <ecNumber evidence="3 14">6.3.2.8</ecNumber>
    </recommendedName>
    <alternativeName>
        <fullName evidence="14">UDP-N-acetylmuramoyl-L-alanine synthetase</fullName>
    </alternativeName>
</protein>
<gene>
    <name evidence="14" type="primary">murC</name>
    <name evidence="18" type="ORF">THC_0787</name>
</gene>
<keyword evidence="10 14" id="KW-0573">Peptidoglycan synthesis</keyword>
<dbReference type="NCBIfam" id="TIGR01082">
    <property type="entry name" value="murC"/>
    <property type="match status" value="1"/>
</dbReference>
<keyword evidence="6 14" id="KW-0132">Cell division</keyword>
<keyword evidence="11 14" id="KW-0131">Cell cycle</keyword>
<evidence type="ECO:0000256" key="6">
    <source>
        <dbReference type="ARBA" id="ARBA00022618"/>
    </source>
</evidence>
<comment type="similarity">
    <text evidence="14">Belongs to the MurCDEF family.</text>
</comment>
<evidence type="ECO:0000256" key="10">
    <source>
        <dbReference type="ARBA" id="ARBA00022984"/>
    </source>
</evidence>
<feature type="domain" description="Mur ligase N-terminal catalytic" evidence="15">
    <location>
        <begin position="7"/>
        <end position="105"/>
    </location>
</feature>